<dbReference type="Pfam" id="PF11878">
    <property type="entry name" value="DOCK_C-D_N"/>
    <property type="match status" value="1"/>
</dbReference>
<feature type="domain" description="C2 DOCK-type" evidence="5">
    <location>
        <begin position="684"/>
        <end position="862"/>
    </location>
</feature>
<comment type="similarity">
    <text evidence="2">Belongs to the DOCK family.</text>
</comment>
<feature type="compositionally biased region" description="Basic and acidic residues" evidence="3">
    <location>
        <begin position="153"/>
        <end position="166"/>
    </location>
</feature>
<dbReference type="CDD" id="cd13267">
    <property type="entry name" value="PH_DOCK-D"/>
    <property type="match status" value="1"/>
</dbReference>
<feature type="region of interest" description="Disordered" evidence="3">
    <location>
        <begin position="153"/>
        <end position="189"/>
    </location>
</feature>
<dbReference type="InterPro" id="IPR035892">
    <property type="entry name" value="C2_domain_sf"/>
</dbReference>
<dbReference type="InterPro" id="IPR021816">
    <property type="entry name" value="DOCK_C/D_N"/>
</dbReference>
<reference evidence="8" key="1">
    <citation type="submission" date="2025-08" db="UniProtKB">
        <authorList>
            <consortium name="RefSeq"/>
        </authorList>
    </citation>
    <scope>IDENTIFICATION</scope>
</reference>
<evidence type="ECO:0000256" key="2">
    <source>
        <dbReference type="PROSITE-ProRule" id="PRU00983"/>
    </source>
</evidence>
<dbReference type="SUPFAM" id="SSF50729">
    <property type="entry name" value="PH domain-like"/>
    <property type="match status" value="1"/>
</dbReference>
<dbReference type="InterPro" id="IPR026791">
    <property type="entry name" value="DOCK"/>
</dbReference>
<evidence type="ECO:0000259" key="4">
    <source>
        <dbReference type="PROSITE" id="PS50003"/>
    </source>
</evidence>
<dbReference type="InterPro" id="IPR043161">
    <property type="entry name" value="DOCK_C_lobe_A"/>
</dbReference>
<dbReference type="PROSITE" id="PS51650">
    <property type="entry name" value="C2_DOCK"/>
    <property type="match status" value="1"/>
</dbReference>
<gene>
    <name evidence="8" type="primary">Dock10</name>
</gene>
<dbReference type="InterPro" id="IPR043162">
    <property type="entry name" value="DOCK_C_lobe_C"/>
</dbReference>
<dbReference type="Pfam" id="PF20421">
    <property type="entry name" value="DHR-2_Lobe_C"/>
    <property type="match status" value="1"/>
</dbReference>
<dbReference type="Gene3D" id="2.60.40.150">
    <property type="entry name" value="C2 domain"/>
    <property type="match status" value="1"/>
</dbReference>
<dbReference type="Pfam" id="PF00169">
    <property type="entry name" value="PH"/>
    <property type="match status" value="1"/>
</dbReference>
<dbReference type="InterPro" id="IPR001849">
    <property type="entry name" value="PH_domain"/>
</dbReference>
<dbReference type="Proteomes" id="UP000694915">
    <property type="component" value="Linkage group LG2"/>
</dbReference>
<name>A0ABM1UGW4_MICOH</name>
<keyword evidence="7" id="KW-1185">Reference proteome</keyword>
<dbReference type="PROSITE" id="PS50003">
    <property type="entry name" value="PH_DOMAIN"/>
    <property type="match status" value="1"/>
</dbReference>
<dbReference type="PANTHER" id="PTHR23317:SF71">
    <property type="entry name" value="DEDICATOR OF CYTOKINESIS PROTEIN 10"/>
    <property type="match status" value="1"/>
</dbReference>
<keyword evidence="1" id="KW-0344">Guanine-nucleotide releasing factor</keyword>
<dbReference type="InterPro" id="IPR037809">
    <property type="entry name" value="C2_Dock-D"/>
</dbReference>
<dbReference type="GeneID" id="101992704"/>
<dbReference type="Pfam" id="PF20422">
    <property type="entry name" value="DHR-2_Lobe_B"/>
    <property type="match status" value="1"/>
</dbReference>
<dbReference type="Gene3D" id="1.20.58.740">
    <property type="match status" value="1"/>
</dbReference>
<dbReference type="InterPro" id="IPR027007">
    <property type="entry name" value="C2_DOCK-type_domain"/>
</dbReference>
<dbReference type="Pfam" id="PF06920">
    <property type="entry name" value="DHR-2_Lobe_A"/>
    <property type="match status" value="1"/>
</dbReference>
<dbReference type="Gene3D" id="2.30.29.30">
    <property type="entry name" value="Pleckstrin-homology domain (PH domain)/Phosphotyrosine-binding domain (PTB)"/>
    <property type="match status" value="1"/>
</dbReference>
<feature type="region of interest" description="Disordered" evidence="3">
    <location>
        <begin position="1301"/>
        <end position="1322"/>
    </location>
</feature>
<evidence type="ECO:0000313" key="7">
    <source>
        <dbReference type="Proteomes" id="UP000694915"/>
    </source>
</evidence>
<dbReference type="SMART" id="SM00233">
    <property type="entry name" value="PH"/>
    <property type="match status" value="1"/>
</dbReference>
<accession>A0ABM1UGW4</accession>
<dbReference type="Gene3D" id="1.25.40.410">
    <property type="match status" value="1"/>
</dbReference>
<feature type="domain" description="PH" evidence="4">
    <location>
        <begin position="193"/>
        <end position="302"/>
    </location>
</feature>
<evidence type="ECO:0000259" key="6">
    <source>
        <dbReference type="PROSITE" id="PS51651"/>
    </source>
</evidence>
<feature type="region of interest" description="Disordered" evidence="3">
    <location>
        <begin position="2154"/>
        <end position="2174"/>
    </location>
</feature>
<dbReference type="InterPro" id="IPR011993">
    <property type="entry name" value="PH-like_dom_sf"/>
</dbReference>
<evidence type="ECO:0000256" key="1">
    <source>
        <dbReference type="ARBA" id="ARBA00022658"/>
    </source>
</evidence>
<feature type="compositionally biased region" description="Polar residues" evidence="3">
    <location>
        <begin position="1304"/>
        <end position="1313"/>
    </location>
</feature>
<sequence length="2174" mass="248438">MGCTASIVLLQAFRSVVQRSCPHICRRRQEEPSHEIVPLESDDEMSRPRTLIMQEKPRLLEPLDYETVIEELEKTYRNDPLQDLLFFPSDDFSTATVSWDIRTLYSTVPEEAENKAESLLVKEACKFYSSQWYVVNYKYEQYSGDIRQLPRAEHKPEKLPSHSFEVDHEDADKDEDTTSHSSSKGGGGAGGTGVFKSGWLYKGNFNSTVNNTVTVRSFKKRYFQLTQLPDNSYIMNFYKDEKISKEPKGCIFLDSCTGVVQNNRLRKYAFELKMNDLTYFVLAAETESDMDEWIHTLNRILQISPEGPLQGRKSAELTELGLDPLDNSVTCECTLEETDSSENSLHPDFAKYLTETEDTVKTTRNMDRLNLFSLDPDIDTLKLQKRDFFEQECVIKPFEEKAAKRIMIICRALNLNLQGCVTENENDPITNIEPFFVSVALYDLRESRKISADFHVDLNHPAVRQMLSGAPPALENGNIDTGTPRQSEEPHIKGLPEEWLKFPKQAIFSVSDPHSEIVLVAKVEKVLMGNIGSGAEPYIKNPDSNKFAQKVLKSNRQFCSKLGKYRMPFAWAVRSVFKDNQGNVDRDSRFSPLYRQESSKISAEDLLKLVSDYRRADRTSKMQTIPGSLDIVVDNIPLEQPNCVTSSFIPVKPFNVMSQSEPTVEVEEFIYDSTKYCRPYRVYKNQIYVYPKHLKYDSQKCFNKARNITVCIEFKNSDEDGAKPMKCIYGKPGGPLFTSAAYTAVLHHSQNPDFSDEVKIELPTQLHEKHHLLFSFYHITCDINAKANAKKKESLETSVGYAWLPLMKHDQIASQEYNIPITTTLPPNYLSIQDSASGKHGGSDVKWVDGGKPLFKVSTFVVSTVNTQDPHVNAFFHQCQKREKDMSQSPTSGFVLACKNLLNVDKIHSIMSFLPIILNQLFKILVQNEEDEISATVTRVLADIVAKCHEEQLDHSVQSYIKFVFKTRSYKERTIHEELVKNLSDLLKSNDSTIVKHVLKHSWFFFAIILKSMAQHLTDTNKIQLPRAQRFPEPYQSELDNLVMGLCDHVIWKYKEAPEETKRANHSVARFLKRCFTFMDRGFVFKMVNSYISMFSSGEFKTLCQYKFDFLQEVCQHEHFIPLCLPIRSANIPDPLTPTESIQELHASDMPEYSVTNEFCRKHFLIGILLREVGFALQEDQDIRHLALAVLKNLMAKHSFDDRYREPRKQAQIASLYMPLYGMLLDNMPRIYLKDLYPFTVNTSNQGSRDDLSTNGGFQTQTSMKHATSVDTSFSKDVLNSIAAFSSIAISTVNHADSRASLASLESNPSTTEKSSEKTDNCEKIPRPLSLIGSTLRFDKLDQAETRSLLMCFLHIMKTISVETLIAYWQRAPSPEVSDFFSILDVCLQNFRYLGKRNIIRKIAAAFKFVQSAQNNGTLKGSNPSCQTSGLLSQWMHTTSGHEGHKQHRSQTLPIIRGKNALSNPKLLQMLDNTMNSNSNEIDIVHHVDTEANIATEVCLTILDLLSLFTQVHQRQLQQSDCQNSLMKRVFDTYMLFFQVNQSATALKHVFASLRLFVCKFPSAFFQGPADLCGSFCYEVLKCCNHRSRSTQMEASALLYFFMRKNFEFNKQKSIVRSHLQLIKAVSQLIADSGIGGSRFQHSLAITNNFANGDKQMKNSNFPAEVKDLTKRIRTVLMATAQMKEHEKDPEMLVDLQYSLANSYASTPELRRTWLESMAKIHARNGDLSEAAMCYIHIAALIAEYLKRKGMFSMGWPAFLSITPNIKEEGAMKEDSGMQDTPYNENILVEQLYMSVEFLWKSERYELIADVNKPIIAVFEKQRDFKKLSDLYYDIHRSYLKVAEVVNSEKRLFGRYYRVAFYGQAVGFFEEEEGKEYIYKEPKLTGLSEISQRLLKLYADKFGADNVKIIQDSNKVNPKDLDPKYAYIQVTYVTPFFEEKEIDDRKTDFEMHHNINRFVFETPFTLSGKKHGGVAEQCKRRTVLTTSHLFPYVKKRIQVISQSSTELNPIEVAIDEMSKKVSELNQLCTTDEVDMIRLQLKLQGSVSVKVNAGPMAYARAFLEETNAKKYPDNQVKLLKEIFRQFADACGQALDVNERLIKEDQLEYQEELRSHYKDMLSELSAIMNEQLCRGPCLYSFCSSVSSISLSTVSKSDYGQGRPSKARTGATLHTCN</sequence>
<dbReference type="PROSITE" id="PS51651">
    <property type="entry name" value="DOCKER"/>
    <property type="match status" value="1"/>
</dbReference>
<dbReference type="InterPro" id="IPR046770">
    <property type="entry name" value="DOCKER_Lobe_B"/>
</dbReference>
<organism evidence="7 8">
    <name type="scientific">Microtus ochrogaster</name>
    <name type="common">Prairie vole</name>
    <dbReference type="NCBI Taxonomy" id="79684"/>
    <lineage>
        <taxon>Eukaryota</taxon>
        <taxon>Metazoa</taxon>
        <taxon>Chordata</taxon>
        <taxon>Craniata</taxon>
        <taxon>Vertebrata</taxon>
        <taxon>Euteleostomi</taxon>
        <taxon>Mammalia</taxon>
        <taxon>Eutheria</taxon>
        <taxon>Euarchontoglires</taxon>
        <taxon>Glires</taxon>
        <taxon>Rodentia</taxon>
        <taxon>Myomorpha</taxon>
        <taxon>Muroidea</taxon>
        <taxon>Cricetidae</taxon>
        <taxon>Arvicolinae</taxon>
        <taxon>Microtus</taxon>
    </lineage>
</organism>
<protein>
    <submittedName>
        <fullName evidence="8">Dedicator of cytokinesis protein 10 isoform X11</fullName>
    </submittedName>
</protein>
<evidence type="ECO:0000259" key="5">
    <source>
        <dbReference type="PROSITE" id="PS51650"/>
    </source>
</evidence>
<dbReference type="Pfam" id="PF14429">
    <property type="entry name" value="DOCK-C2"/>
    <property type="match status" value="1"/>
</dbReference>
<dbReference type="CDD" id="cd08697">
    <property type="entry name" value="C2_Dock-D"/>
    <property type="match status" value="1"/>
</dbReference>
<proteinExistence type="inferred from homology"/>
<dbReference type="InterPro" id="IPR046769">
    <property type="entry name" value="DOCKER_Lobe_A"/>
</dbReference>
<dbReference type="InterPro" id="IPR027357">
    <property type="entry name" value="DOCKER_dom"/>
</dbReference>
<evidence type="ECO:0000313" key="8">
    <source>
        <dbReference type="RefSeq" id="XP_026641226.1"/>
    </source>
</evidence>
<dbReference type="InterPro" id="IPR046773">
    <property type="entry name" value="DOCKER_Lobe_C"/>
</dbReference>
<evidence type="ECO:0000256" key="3">
    <source>
        <dbReference type="SAM" id="MobiDB-lite"/>
    </source>
</evidence>
<dbReference type="RefSeq" id="XP_026641226.1">
    <property type="nucleotide sequence ID" value="XM_026785425.1"/>
</dbReference>
<dbReference type="PANTHER" id="PTHR23317">
    <property type="entry name" value="DEDICATOR OF CYTOKINESIS DOCK"/>
    <property type="match status" value="1"/>
</dbReference>
<feature type="domain" description="DOCKER" evidence="6">
    <location>
        <begin position="1702"/>
        <end position="2131"/>
    </location>
</feature>